<sequence>MNKPNDTPKTRYEKKRKQKLVSFNTENSHDADLLAHANKLDDFSGWVKEQLNEDMKEKKGSQ</sequence>
<accession>A0A3Q8XCE6</accession>
<dbReference type="EMBL" id="CP022298">
    <property type="protein sequence ID" value="AZN63253.1"/>
    <property type="molecule type" value="Genomic_DNA"/>
</dbReference>
<gene>
    <name evidence="1" type="ORF">CFH90_04085</name>
</gene>
<evidence type="ECO:0000313" key="2">
    <source>
        <dbReference type="Proteomes" id="UP000276980"/>
    </source>
</evidence>
<dbReference type="Proteomes" id="UP000276980">
    <property type="component" value="Chromosome"/>
</dbReference>
<evidence type="ECO:0000313" key="1">
    <source>
        <dbReference type="EMBL" id="AZN63253.1"/>
    </source>
</evidence>
<organism evidence="1 2">
    <name type="scientific">Acinetobacter johnsonii</name>
    <dbReference type="NCBI Taxonomy" id="40214"/>
    <lineage>
        <taxon>Bacteria</taxon>
        <taxon>Pseudomonadati</taxon>
        <taxon>Pseudomonadota</taxon>
        <taxon>Gammaproteobacteria</taxon>
        <taxon>Moraxellales</taxon>
        <taxon>Moraxellaceae</taxon>
        <taxon>Acinetobacter</taxon>
    </lineage>
</organism>
<dbReference type="AlphaFoldDB" id="A0A3Q8XCE6"/>
<reference evidence="1 2" key="1">
    <citation type="submission" date="2017-06" db="EMBL/GenBank/DDBJ databases">
        <title>Complete Genome Sequence of the Carbazole-Degrading Bacterium Acinetobacter johnsonii IC001.</title>
        <authorList>
            <person name="Vejarano F."/>
            <person name="Suzuki-Minakuchi C."/>
            <person name="Ohtsubo Y."/>
            <person name="Tsuda M."/>
            <person name="Okada K."/>
            <person name="Nojiri H."/>
        </authorList>
    </citation>
    <scope>NUCLEOTIDE SEQUENCE [LARGE SCALE GENOMIC DNA]</scope>
    <source>
        <strain evidence="1 2">IC001</strain>
    </source>
</reference>
<name>A0A3Q8XCE6_ACIJO</name>
<proteinExistence type="predicted"/>
<protein>
    <submittedName>
        <fullName evidence="1">Uncharacterized protein</fullName>
    </submittedName>
</protein>
<dbReference type="RefSeq" id="WP_126035545.1">
    <property type="nucleotide sequence ID" value="NZ_CP022298.1"/>
</dbReference>